<gene>
    <name evidence="6" type="ORF">OO014_05030</name>
</gene>
<dbReference type="Proteomes" id="UP001150259">
    <property type="component" value="Unassembled WGS sequence"/>
</dbReference>
<sequence>MKNKPHYALQSVDHALQLAVILQVEGPQSVTEAARRLDVARSTAHRLLSMLVYRDFARQGPDRRYYAGPVISLEAGGSDHTAVLRDVSMPHLQVLVDRVGESANVMVLAGDYVRFIASVESRETFRVGNREGMVFPAHLTSGGKPMLAELSPEERAELYAPERWEGREAERPDVAALERELEVVRRRGFAINRDRTETGVTAIGRGLRVGERTSAAVTVSMPTVRFQEDRLVDIVSALALATRDIEHDLEGRLHAERRWS</sequence>
<reference evidence="6 7" key="1">
    <citation type="submission" date="2022-11" db="EMBL/GenBank/DDBJ databases">
        <title>Anaerobic phenanthrene biodegradation by a DNRA strain PheN6.</title>
        <authorList>
            <person name="Zhang Z."/>
        </authorList>
    </citation>
    <scope>NUCLEOTIDE SEQUENCE [LARGE SCALE GENOMIC DNA]</scope>
    <source>
        <strain evidence="6 7">PheN6</strain>
    </source>
</reference>
<organism evidence="6 7">
    <name type="scientific">Intrasporangium calvum</name>
    <dbReference type="NCBI Taxonomy" id="53358"/>
    <lineage>
        <taxon>Bacteria</taxon>
        <taxon>Bacillati</taxon>
        <taxon>Actinomycetota</taxon>
        <taxon>Actinomycetes</taxon>
        <taxon>Micrococcales</taxon>
        <taxon>Intrasporangiaceae</taxon>
        <taxon>Intrasporangium</taxon>
    </lineage>
</organism>
<dbReference type="Gene3D" id="1.10.10.10">
    <property type="entry name" value="Winged helix-like DNA-binding domain superfamily/Winged helix DNA-binding domain"/>
    <property type="match status" value="1"/>
</dbReference>
<name>A0ABT5GFE6_9MICO</name>
<dbReference type="PROSITE" id="PS51078">
    <property type="entry name" value="ICLR_ED"/>
    <property type="match status" value="1"/>
</dbReference>
<keyword evidence="7" id="KW-1185">Reference proteome</keyword>
<dbReference type="InterPro" id="IPR036388">
    <property type="entry name" value="WH-like_DNA-bd_sf"/>
</dbReference>
<protein>
    <submittedName>
        <fullName evidence="6">IclR family transcriptional regulator</fullName>
    </submittedName>
</protein>
<dbReference type="SUPFAM" id="SSF55781">
    <property type="entry name" value="GAF domain-like"/>
    <property type="match status" value="1"/>
</dbReference>
<dbReference type="SUPFAM" id="SSF46785">
    <property type="entry name" value="Winged helix' DNA-binding domain"/>
    <property type="match status" value="1"/>
</dbReference>
<comment type="caution">
    <text evidence="6">The sequence shown here is derived from an EMBL/GenBank/DDBJ whole genome shotgun (WGS) entry which is preliminary data.</text>
</comment>
<dbReference type="Pfam" id="PF09339">
    <property type="entry name" value="HTH_IclR"/>
    <property type="match status" value="1"/>
</dbReference>
<dbReference type="EMBL" id="JAPFQL010000014">
    <property type="protein sequence ID" value="MDC5696611.1"/>
    <property type="molecule type" value="Genomic_DNA"/>
</dbReference>
<accession>A0ABT5GFE6</accession>
<feature type="domain" description="IclR-ED" evidence="5">
    <location>
        <begin position="71"/>
        <end position="251"/>
    </location>
</feature>
<keyword evidence="2" id="KW-0238">DNA-binding</keyword>
<dbReference type="InterPro" id="IPR036390">
    <property type="entry name" value="WH_DNA-bd_sf"/>
</dbReference>
<dbReference type="Pfam" id="PF01614">
    <property type="entry name" value="IclR_C"/>
    <property type="match status" value="1"/>
</dbReference>
<proteinExistence type="predicted"/>
<dbReference type="InterPro" id="IPR005471">
    <property type="entry name" value="Tscrpt_reg_IclR_N"/>
</dbReference>
<evidence type="ECO:0000256" key="3">
    <source>
        <dbReference type="ARBA" id="ARBA00023163"/>
    </source>
</evidence>
<dbReference type="PROSITE" id="PS51077">
    <property type="entry name" value="HTH_ICLR"/>
    <property type="match status" value="1"/>
</dbReference>
<dbReference type="InterPro" id="IPR029016">
    <property type="entry name" value="GAF-like_dom_sf"/>
</dbReference>
<dbReference type="InterPro" id="IPR050707">
    <property type="entry name" value="HTH_MetabolicPath_Reg"/>
</dbReference>
<evidence type="ECO:0000259" key="4">
    <source>
        <dbReference type="PROSITE" id="PS51077"/>
    </source>
</evidence>
<evidence type="ECO:0000313" key="7">
    <source>
        <dbReference type="Proteomes" id="UP001150259"/>
    </source>
</evidence>
<dbReference type="PANTHER" id="PTHR30136:SF24">
    <property type="entry name" value="HTH-TYPE TRANSCRIPTIONAL REPRESSOR ALLR"/>
    <property type="match status" value="1"/>
</dbReference>
<dbReference type="SMART" id="SM00346">
    <property type="entry name" value="HTH_ICLR"/>
    <property type="match status" value="1"/>
</dbReference>
<evidence type="ECO:0000313" key="6">
    <source>
        <dbReference type="EMBL" id="MDC5696611.1"/>
    </source>
</evidence>
<dbReference type="InterPro" id="IPR014757">
    <property type="entry name" value="Tscrpt_reg_IclR_C"/>
</dbReference>
<dbReference type="RefSeq" id="WP_272461187.1">
    <property type="nucleotide sequence ID" value="NZ_JAPFQL010000014.1"/>
</dbReference>
<evidence type="ECO:0000259" key="5">
    <source>
        <dbReference type="PROSITE" id="PS51078"/>
    </source>
</evidence>
<evidence type="ECO:0000256" key="1">
    <source>
        <dbReference type="ARBA" id="ARBA00023015"/>
    </source>
</evidence>
<keyword evidence="3" id="KW-0804">Transcription</keyword>
<feature type="domain" description="HTH iclR-type" evidence="4">
    <location>
        <begin position="9"/>
        <end position="69"/>
    </location>
</feature>
<dbReference type="Gene3D" id="3.30.450.40">
    <property type="match status" value="1"/>
</dbReference>
<dbReference type="PANTHER" id="PTHR30136">
    <property type="entry name" value="HELIX-TURN-HELIX TRANSCRIPTIONAL REGULATOR, ICLR FAMILY"/>
    <property type="match status" value="1"/>
</dbReference>
<evidence type="ECO:0000256" key="2">
    <source>
        <dbReference type="ARBA" id="ARBA00023125"/>
    </source>
</evidence>
<keyword evidence="1" id="KW-0805">Transcription regulation</keyword>